<gene>
    <name evidence="1" type="ordered locus">FsymDg_2753</name>
</gene>
<sequence>MTGLGAWGDLKESPDGGTWCEVREFALLSNGREVTLLDDRGWTTSAPLDKILLTHIVRDVHNVVLPDDAEEIGEQHEWQRFEQRLREAGVLATPDGLRLLPYRIILSIP</sequence>
<dbReference type="EMBL" id="CP002801">
    <property type="protein sequence ID" value="AEH10091.1"/>
    <property type="molecule type" value="Genomic_DNA"/>
</dbReference>
<evidence type="ECO:0000313" key="1">
    <source>
        <dbReference type="EMBL" id="AEH10091.1"/>
    </source>
</evidence>
<name>F8B4W8_9ACTN</name>
<proteinExistence type="predicted"/>
<organism evidence="1 2">
    <name type="scientific">Candidatus Protofrankia datiscae</name>
    <dbReference type="NCBI Taxonomy" id="2716812"/>
    <lineage>
        <taxon>Bacteria</taxon>
        <taxon>Bacillati</taxon>
        <taxon>Actinomycetota</taxon>
        <taxon>Actinomycetes</taxon>
        <taxon>Frankiales</taxon>
        <taxon>Frankiaceae</taxon>
        <taxon>Protofrankia</taxon>
    </lineage>
</organism>
<evidence type="ECO:0000313" key="2">
    <source>
        <dbReference type="Proteomes" id="UP000001549"/>
    </source>
</evidence>
<accession>F8B4W8</accession>
<dbReference type="AlphaFoldDB" id="F8B4W8"/>
<dbReference type="HOGENOM" id="CLU_2179981_0_0_11"/>
<keyword evidence="2" id="KW-1185">Reference proteome</keyword>
<protein>
    <submittedName>
        <fullName evidence="1">Uncharacterized protein</fullName>
    </submittedName>
</protein>
<dbReference type="RefSeq" id="WP_013874001.1">
    <property type="nucleotide sequence ID" value="NC_015656.1"/>
</dbReference>
<dbReference type="KEGG" id="fsy:FsymDg_2753"/>
<reference evidence="1 2" key="1">
    <citation type="submission" date="2011-05" db="EMBL/GenBank/DDBJ databases">
        <title>Complete sequence of chromosome of Frankia symbiont of Datisca glomerata.</title>
        <authorList>
            <consortium name="US DOE Joint Genome Institute"/>
            <person name="Lucas S."/>
            <person name="Han J."/>
            <person name="Lapidus A."/>
            <person name="Cheng J.-F."/>
            <person name="Goodwin L."/>
            <person name="Pitluck S."/>
            <person name="Peters L."/>
            <person name="Mikhailova N."/>
            <person name="Chertkov O."/>
            <person name="Teshima H."/>
            <person name="Han C."/>
            <person name="Tapia R."/>
            <person name="Land M."/>
            <person name="Hauser L."/>
            <person name="Kyrpides N."/>
            <person name="Ivanova N."/>
            <person name="Pagani I."/>
            <person name="Berry A."/>
            <person name="Pawlowski K."/>
            <person name="Persson T."/>
            <person name="Vanden Heuvel B."/>
            <person name="Benson D."/>
            <person name="Woyke T."/>
        </authorList>
    </citation>
    <scope>NUCLEOTIDE SEQUENCE [LARGE SCALE GENOMIC DNA]</scope>
    <source>
        <strain evidence="2">4085684</strain>
    </source>
</reference>
<dbReference type="STRING" id="656024.FsymDg_2753"/>
<dbReference type="Proteomes" id="UP000001549">
    <property type="component" value="Chromosome"/>
</dbReference>